<comment type="similarity">
    <text evidence="4">Belongs to the CDIP1/LITAF family.</text>
</comment>
<keyword evidence="12" id="KW-1185">Reference proteome</keyword>
<feature type="transmembrane region" description="Helical" evidence="9">
    <location>
        <begin position="182"/>
        <end position="206"/>
    </location>
</feature>
<evidence type="ECO:0000256" key="2">
    <source>
        <dbReference type="ARBA" id="ARBA00004414"/>
    </source>
</evidence>
<evidence type="ECO:0000256" key="9">
    <source>
        <dbReference type="SAM" id="Phobius"/>
    </source>
</evidence>
<evidence type="ECO:0000256" key="3">
    <source>
        <dbReference type="ARBA" id="ARBA00004630"/>
    </source>
</evidence>
<dbReference type="GO" id="GO:0008270">
    <property type="term" value="F:zinc ion binding"/>
    <property type="evidence" value="ECO:0007669"/>
    <property type="project" value="TreeGrafter"/>
</dbReference>
<evidence type="ECO:0000256" key="5">
    <source>
        <dbReference type="ARBA" id="ARBA00022723"/>
    </source>
</evidence>
<feature type="region of interest" description="Disordered" evidence="8">
    <location>
        <begin position="13"/>
        <end position="41"/>
    </location>
</feature>
<sequence length="229" mass="25697">MVYEQISSYATLINGGPGSPARSDLQESRREMTSAWTGSHHGDVGSATRLIVKDHAEVPRVWGRRHCNACDLQVHDPHWTTAAREQRLTPRLATLHHKLATLHHKLATLHHKLATLHHKLATLHHKLATLHHKLATLHHKLATKEVITHVVMTPSLQDVPGQTMCPHCQQVVITRTQHENGLMAWAICGGLAIFGCFLCCCIPFCIDSCKDVMHVCPNCNKVIYLYKRL</sequence>
<dbReference type="GO" id="GO:0098560">
    <property type="term" value="C:cytoplasmic side of late endosome membrane"/>
    <property type="evidence" value="ECO:0007669"/>
    <property type="project" value="TreeGrafter"/>
</dbReference>
<dbReference type="EMBL" id="JAOPHQ010000010">
    <property type="protein sequence ID" value="KAK0156394.1"/>
    <property type="molecule type" value="Genomic_DNA"/>
</dbReference>
<dbReference type="Proteomes" id="UP001174136">
    <property type="component" value="Unassembled WGS sequence"/>
</dbReference>
<accession>A0AA47NDA4</accession>
<evidence type="ECO:0000256" key="8">
    <source>
        <dbReference type="SAM" id="MobiDB-lite"/>
    </source>
</evidence>
<dbReference type="AlphaFoldDB" id="A0AA47NDA4"/>
<dbReference type="Pfam" id="PF10601">
    <property type="entry name" value="zf-LITAF-like"/>
    <property type="match status" value="1"/>
</dbReference>
<dbReference type="GO" id="GO:0098574">
    <property type="term" value="C:cytoplasmic side of lysosomal membrane"/>
    <property type="evidence" value="ECO:0007669"/>
    <property type="project" value="TreeGrafter"/>
</dbReference>
<comment type="subcellular location">
    <subcellularLocation>
        <location evidence="1">Endosome membrane</location>
        <topology evidence="1">Peripheral membrane protein</topology>
        <orientation evidence="1">Cytoplasmic side</orientation>
    </subcellularLocation>
    <subcellularLocation>
        <location evidence="2">Late endosome membrane</location>
    </subcellularLocation>
    <subcellularLocation>
        <location evidence="3">Lysosome membrane</location>
        <topology evidence="3">Peripheral membrane protein</topology>
        <orientation evidence="3">Cytoplasmic side</orientation>
    </subcellularLocation>
</comment>
<name>A0AA47NDA4_MERPO</name>
<evidence type="ECO:0000256" key="1">
    <source>
        <dbReference type="ARBA" id="ARBA00004125"/>
    </source>
</evidence>
<evidence type="ECO:0000313" key="11">
    <source>
        <dbReference type="EMBL" id="KAK0156394.1"/>
    </source>
</evidence>
<evidence type="ECO:0000256" key="6">
    <source>
        <dbReference type="ARBA" id="ARBA00022833"/>
    </source>
</evidence>
<keyword evidence="5" id="KW-0479">Metal-binding</keyword>
<reference evidence="11" key="1">
    <citation type="journal article" date="2023" name="Front. Mar. Sci.">
        <title>A new Merluccius polli reference genome to investigate the effects of global change in West African waters.</title>
        <authorList>
            <person name="Mateo J.L."/>
            <person name="Blanco-Fernandez C."/>
            <person name="Garcia-Vazquez E."/>
            <person name="Machado-Schiaffino G."/>
        </authorList>
    </citation>
    <scope>NUCLEOTIDE SEQUENCE</scope>
    <source>
        <strain evidence="11">C29</strain>
        <tissue evidence="11">Fin</tissue>
    </source>
</reference>
<feature type="domain" description="LITAF" evidence="10">
    <location>
        <begin position="147"/>
        <end position="228"/>
    </location>
</feature>
<keyword evidence="9" id="KW-1133">Transmembrane helix</keyword>
<comment type="caution">
    <text evidence="11">The sequence shown here is derived from an EMBL/GenBank/DDBJ whole genome shotgun (WGS) entry which is preliminary data.</text>
</comment>
<gene>
    <name evidence="11" type="primary">LITAF_0</name>
    <name evidence="11" type="ORF">N1851_000310</name>
</gene>
<dbReference type="PROSITE" id="PS51837">
    <property type="entry name" value="LITAF"/>
    <property type="match status" value="1"/>
</dbReference>
<dbReference type="Gene3D" id="1.20.5.170">
    <property type="match status" value="1"/>
</dbReference>
<keyword evidence="9" id="KW-0812">Transmembrane</keyword>
<dbReference type="InterPro" id="IPR006629">
    <property type="entry name" value="LITAF"/>
</dbReference>
<dbReference type="GO" id="GO:0005634">
    <property type="term" value="C:nucleus"/>
    <property type="evidence" value="ECO:0007669"/>
    <property type="project" value="TreeGrafter"/>
</dbReference>
<dbReference type="InterPro" id="IPR037519">
    <property type="entry name" value="LITAF_fam"/>
</dbReference>
<keyword evidence="6" id="KW-0862">Zinc</keyword>
<evidence type="ECO:0000256" key="4">
    <source>
        <dbReference type="ARBA" id="ARBA00005975"/>
    </source>
</evidence>
<dbReference type="PANTHER" id="PTHR23292">
    <property type="entry name" value="LIPOPOLYSACCHARIDE-INDUCED TUMOR NECROSIS FACTOR-ALPHA FACTOR"/>
    <property type="match status" value="1"/>
</dbReference>
<dbReference type="SMART" id="SM00714">
    <property type="entry name" value="LITAF"/>
    <property type="match status" value="1"/>
</dbReference>
<evidence type="ECO:0000313" key="12">
    <source>
        <dbReference type="Proteomes" id="UP001174136"/>
    </source>
</evidence>
<proteinExistence type="inferred from homology"/>
<organism evidence="11 12">
    <name type="scientific">Merluccius polli</name>
    <name type="common">Benguela hake</name>
    <name type="synonym">Merluccius cadenati</name>
    <dbReference type="NCBI Taxonomy" id="89951"/>
    <lineage>
        <taxon>Eukaryota</taxon>
        <taxon>Metazoa</taxon>
        <taxon>Chordata</taxon>
        <taxon>Craniata</taxon>
        <taxon>Vertebrata</taxon>
        <taxon>Euteleostomi</taxon>
        <taxon>Actinopterygii</taxon>
        <taxon>Neopterygii</taxon>
        <taxon>Teleostei</taxon>
        <taxon>Neoteleostei</taxon>
        <taxon>Acanthomorphata</taxon>
        <taxon>Zeiogadaria</taxon>
        <taxon>Gadariae</taxon>
        <taxon>Gadiformes</taxon>
        <taxon>Gadoidei</taxon>
        <taxon>Merlucciidae</taxon>
        <taxon>Merluccius</taxon>
    </lineage>
</organism>
<keyword evidence="7 9" id="KW-0472">Membrane</keyword>
<evidence type="ECO:0000259" key="10">
    <source>
        <dbReference type="PROSITE" id="PS51837"/>
    </source>
</evidence>
<dbReference type="PANTHER" id="PTHR23292:SF48">
    <property type="entry name" value="LIPOPOLYSACCHARIDE-INDUCED TUMOR NECROSIS FACTOR-ALPHA FACTOR HOMOLOG-RELATED"/>
    <property type="match status" value="1"/>
</dbReference>
<evidence type="ECO:0000256" key="7">
    <source>
        <dbReference type="ARBA" id="ARBA00023136"/>
    </source>
</evidence>
<protein>
    <submittedName>
        <fullName evidence="11">Lipopolysaccharide-induced tumor necrosis factor-alpha factor</fullName>
    </submittedName>
</protein>